<reference evidence="4 5" key="1">
    <citation type="submission" date="2023-02" db="EMBL/GenBank/DDBJ databases">
        <title>Genome sequence of Sphingobacterium sp. KACC 22765.</title>
        <authorList>
            <person name="Kim S."/>
            <person name="Heo J."/>
            <person name="Kwon S.-W."/>
        </authorList>
    </citation>
    <scope>NUCLEOTIDE SEQUENCE [LARGE SCALE GENOMIC DNA]</scope>
    <source>
        <strain evidence="4 5">KACC 22765</strain>
    </source>
</reference>
<dbReference type="RefSeq" id="WP_274267820.1">
    <property type="nucleotide sequence ID" value="NZ_CP117880.1"/>
</dbReference>
<evidence type="ECO:0000313" key="4">
    <source>
        <dbReference type="EMBL" id="WDF69092.1"/>
    </source>
</evidence>
<dbReference type="InterPro" id="IPR023296">
    <property type="entry name" value="Glyco_hydro_beta-prop_sf"/>
</dbReference>
<dbReference type="EMBL" id="CP117880">
    <property type="protein sequence ID" value="WDF69092.1"/>
    <property type="molecule type" value="Genomic_DNA"/>
</dbReference>
<evidence type="ECO:0000313" key="5">
    <source>
        <dbReference type="Proteomes" id="UP001221558"/>
    </source>
</evidence>
<sequence>MERECVRSSAQGGMKKVNEMLNMKNTVLTIWLFFVAGVLFAQTVTVSPSEMEQLYAEVKTPFKYGLVLAPGKKTDLMDCPSIYKIGKKWYMTYIVFDGEGYETWLAESKDLLRWKTLGKQMSKEGDGKWDAKQRAGYNALIDTQWGGSYKLHTFDGKYWMSYFGGSTAGYEPEPLSIGMAFTEQKPTRPMEWHRLDKPVLGDDDADIRWWENRHKLFKSYVIEDPKRNTGHRFIMYYNAVGDSLKNNKPTRWYERIGMAVSDDLLTWKRYLKDPVVHHPVGITGDPMIQRINDTWVMFYFGAFWKDRSGGFNRFAASKDLIHWTDWQGDNLIESSEAFDQQYAHKSFVIKHRGTVYHYYCAVDKDGNRGIALATSKDLGKSKLHFTTN</sequence>
<keyword evidence="5" id="KW-1185">Reference proteome</keyword>
<evidence type="ECO:0000256" key="2">
    <source>
        <dbReference type="ARBA" id="ARBA00022679"/>
    </source>
</evidence>
<dbReference type="Pfam" id="PF04041">
    <property type="entry name" value="Glyco_hydro_130"/>
    <property type="match status" value="1"/>
</dbReference>
<name>A0ABY7WHQ7_9SPHI</name>
<dbReference type="Gene3D" id="2.115.10.20">
    <property type="entry name" value="Glycosyl hydrolase domain, family 43"/>
    <property type="match status" value="2"/>
</dbReference>
<dbReference type="InterPro" id="IPR007184">
    <property type="entry name" value="Mannoside_phosphorylase"/>
</dbReference>
<evidence type="ECO:0000256" key="1">
    <source>
        <dbReference type="ARBA" id="ARBA00022676"/>
    </source>
</evidence>
<keyword evidence="1" id="KW-0328">Glycosyltransferase</keyword>
<accession>A0ABY7WHQ7</accession>
<gene>
    <name evidence="4" type="ORF">PQ465_01635</name>
</gene>
<dbReference type="SUPFAM" id="SSF75005">
    <property type="entry name" value="Arabinanase/levansucrase/invertase"/>
    <property type="match status" value="2"/>
</dbReference>
<evidence type="ECO:0000256" key="3">
    <source>
        <dbReference type="ARBA" id="ARBA00024356"/>
    </source>
</evidence>
<dbReference type="Proteomes" id="UP001221558">
    <property type="component" value="Chromosome"/>
</dbReference>
<dbReference type="PANTHER" id="PTHR35279">
    <property type="match status" value="1"/>
</dbReference>
<protein>
    <submittedName>
        <fullName evidence="4">Glycosylase</fullName>
    </submittedName>
</protein>
<comment type="similarity">
    <text evidence="3">Belongs to the glycosyl hydrolase 130 family.</text>
</comment>
<proteinExistence type="inferred from homology"/>
<organism evidence="4 5">
    <name type="scientific">Sphingobacterium oryzagri</name>
    <dbReference type="NCBI Taxonomy" id="3025669"/>
    <lineage>
        <taxon>Bacteria</taxon>
        <taxon>Pseudomonadati</taxon>
        <taxon>Bacteroidota</taxon>
        <taxon>Sphingobacteriia</taxon>
        <taxon>Sphingobacteriales</taxon>
        <taxon>Sphingobacteriaceae</taxon>
        <taxon>Sphingobacterium</taxon>
    </lineage>
</organism>
<keyword evidence="2" id="KW-0808">Transferase</keyword>
<dbReference type="PANTHER" id="PTHR35279:SF1">
    <property type="entry name" value="ARABINANASE_LEVANSUCRASE_INVERTASE"/>
    <property type="match status" value="1"/>
</dbReference>